<keyword evidence="3" id="KW-1185">Reference proteome</keyword>
<dbReference type="Proteomes" id="UP001165122">
    <property type="component" value="Unassembled WGS sequence"/>
</dbReference>
<sequence length="114" mass="11910">MKLSAIITLAFTSTATAFKSGYLFSELETAQVANLVGTEFSGAGALLGCKTEHKVDDAECGELCIDSTIAYLAEKFGGVTPGACADEGYTVFDHTETVSMGPLGDAEVKIYTKP</sequence>
<comment type="caution">
    <text evidence="2">The sequence shown here is derived from an EMBL/GenBank/DDBJ whole genome shotgun (WGS) entry which is preliminary data.</text>
</comment>
<reference evidence="3" key="1">
    <citation type="journal article" date="2023" name="Commun. Biol.">
        <title>Genome analysis of Parmales, the sister group of diatoms, reveals the evolutionary specialization of diatoms from phago-mixotrophs to photoautotrophs.</title>
        <authorList>
            <person name="Ban H."/>
            <person name="Sato S."/>
            <person name="Yoshikawa S."/>
            <person name="Yamada K."/>
            <person name="Nakamura Y."/>
            <person name="Ichinomiya M."/>
            <person name="Sato N."/>
            <person name="Blanc-Mathieu R."/>
            <person name="Endo H."/>
            <person name="Kuwata A."/>
            <person name="Ogata H."/>
        </authorList>
    </citation>
    <scope>NUCLEOTIDE SEQUENCE [LARGE SCALE GENOMIC DNA]</scope>
    <source>
        <strain evidence="3">NIES 3700</strain>
    </source>
</reference>
<evidence type="ECO:0000313" key="3">
    <source>
        <dbReference type="Proteomes" id="UP001165122"/>
    </source>
</evidence>
<keyword evidence="1" id="KW-0732">Signal</keyword>
<gene>
    <name evidence="2" type="ORF">TrLO_g15109</name>
</gene>
<feature type="signal peptide" evidence="1">
    <location>
        <begin position="1"/>
        <end position="17"/>
    </location>
</feature>
<evidence type="ECO:0000256" key="1">
    <source>
        <dbReference type="SAM" id="SignalP"/>
    </source>
</evidence>
<accession>A0A9W7CEV2</accession>
<organism evidence="2 3">
    <name type="scientific">Triparma laevis f. longispina</name>
    <dbReference type="NCBI Taxonomy" id="1714387"/>
    <lineage>
        <taxon>Eukaryota</taxon>
        <taxon>Sar</taxon>
        <taxon>Stramenopiles</taxon>
        <taxon>Ochrophyta</taxon>
        <taxon>Bolidophyceae</taxon>
        <taxon>Parmales</taxon>
        <taxon>Triparmaceae</taxon>
        <taxon>Triparma</taxon>
    </lineage>
</organism>
<feature type="chain" id="PRO_5040823008" evidence="1">
    <location>
        <begin position="18"/>
        <end position="114"/>
    </location>
</feature>
<proteinExistence type="predicted"/>
<dbReference type="AlphaFoldDB" id="A0A9W7CEV2"/>
<protein>
    <submittedName>
        <fullName evidence="2">Uncharacterized protein</fullName>
    </submittedName>
</protein>
<name>A0A9W7CEV2_9STRA</name>
<dbReference type="EMBL" id="BRXW01000079">
    <property type="protein sequence ID" value="GMI04836.1"/>
    <property type="molecule type" value="Genomic_DNA"/>
</dbReference>
<dbReference type="OrthoDB" id="200883at2759"/>
<evidence type="ECO:0000313" key="2">
    <source>
        <dbReference type="EMBL" id="GMI04836.1"/>
    </source>
</evidence>